<name>A0A835DUE0_9POAL</name>
<sequence length="167" mass="18155">MSGGVEMIASAVAQRVAGMLGDIARERLQLLWNFKEDPLSRECPLKGINSPWVSVRPSPDAPRRLHLVELRANAKGLSSLAQAPAASRQTRLEGLARLQAPDYNTWCVQAPSMVPPQLAVEPAIRILPNHRLIRCLLHGTVELVDGFHPERSSAFSPAPTDSTPPSS</sequence>
<dbReference type="AlphaFoldDB" id="A0A835DUE0"/>
<organism evidence="1 2">
    <name type="scientific">Digitaria exilis</name>
    <dbReference type="NCBI Taxonomy" id="1010633"/>
    <lineage>
        <taxon>Eukaryota</taxon>
        <taxon>Viridiplantae</taxon>
        <taxon>Streptophyta</taxon>
        <taxon>Embryophyta</taxon>
        <taxon>Tracheophyta</taxon>
        <taxon>Spermatophyta</taxon>
        <taxon>Magnoliopsida</taxon>
        <taxon>Liliopsida</taxon>
        <taxon>Poales</taxon>
        <taxon>Poaceae</taxon>
        <taxon>PACMAD clade</taxon>
        <taxon>Panicoideae</taxon>
        <taxon>Panicodae</taxon>
        <taxon>Paniceae</taxon>
        <taxon>Anthephorinae</taxon>
        <taxon>Digitaria</taxon>
    </lineage>
</organism>
<evidence type="ECO:0000313" key="2">
    <source>
        <dbReference type="Proteomes" id="UP000636709"/>
    </source>
</evidence>
<protein>
    <submittedName>
        <fullName evidence="1">Uncharacterized protein</fullName>
    </submittedName>
</protein>
<proteinExistence type="predicted"/>
<dbReference type="Proteomes" id="UP000636709">
    <property type="component" value="Unassembled WGS sequence"/>
</dbReference>
<comment type="caution">
    <text evidence="1">The sequence shown here is derived from an EMBL/GenBank/DDBJ whole genome shotgun (WGS) entry which is preliminary data.</text>
</comment>
<accession>A0A835DUE0</accession>
<reference evidence="1" key="1">
    <citation type="submission" date="2020-07" db="EMBL/GenBank/DDBJ databases">
        <title>Genome sequence and genetic diversity analysis of an under-domesticated orphan crop, white fonio (Digitaria exilis).</title>
        <authorList>
            <person name="Bennetzen J.L."/>
            <person name="Chen S."/>
            <person name="Ma X."/>
            <person name="Wang X."/>
            <person name="Yssel A.E.J."/>
            <person name="Chaluvadi S.R."/>
            <person name="Johnson M."/>
            <person name="Gangashetty P."/>
            <person name="Hamidou F."/>
            <person name="Sanogo M.D."/>
            <person name="Zwaenepoel A."/>
            <person name="Wallace J."/>
            <person name="Van De Peer Y."/>
            <person name="Van Deynze A."/>
        </authorList>
    </citation>
    <scope>NUCLEOTIDE SEQUENCE</scope>
    <source>
        <tissue evidence="1">Leaves</tissue>
    </source>
</reference>
<gene>
    <name evidence="1" type="ORF">HU200_064769</name>
</gene>
<evidence type="ECO:0000313" key="1">
    <source>
        <dbReference type="EMBL" id="KAF8648715.1"/>
    </source>
</evidence>
<dbReference type="EMBL" id="JACEFO010002806">
    <property type="protein sequence ID" value="KAF8648715.1"/>
    <property type="molecule type" value="Genomic_DNA"/>
</dbReference>
<keyword evidence="2" id="KW-1185">Reference proteome</keyword>